<dbReference type="SUPFAM" id="SSF58104">
    <property type="entry name" value="Methyl-accepting chemotaxis protein (MCP) signaling domain"/>
    <property type="match status" value="2"/>
</dbReference>
<evidence type="ECO:0000313" key="4">
    <source>
        <dbReference type="EMBL" id="CAG8751374.1"/>
    </source>
</evidence>
<dbReference type="InterPro" id="IPR003660">
    <property type="entry name" value="HAMP_dom"/>
</dbReference>
<feature type="domain" description="HAMP" evidence="3">
    <location>
        <begin position="325"/>
        <end position="377"/>
    </location>
</feature>
<dbReference type="Pfam" id="PF00672">
    <property type="entry name" value="HAMP"/>
    <property type="match status" value="2"/>
</dbReference>
<organism evidence="4 5">
    <name type="scientific">Dentiscutata erythropus</name>
    <dbReference type="NCBI Taxonomy" id="1348616"/>
    <lineage>
        <taxon>Eukaryota</taxon>
        <taxon>Fungi</taxon>
        <taxon>Fungi incertae sedis</taxon>
        <taxon>Mucoromycota</taxon>
        <taxon>Glomeromycotina</taxon>
        <taxon>Glomeromycetes</taxon>
        <taxon>Diversisporales</taxon>
        <taxon>Gigasporaceae</taxon>
        <taxon>Dentiscutata</taxon>
    </lineage>
</organism>
<gene>
    <name evidence="4" type="ORF">DERYTH_LOCUS16931</name>
</gene>
<feature type="domain" description="HAMP" evidence="3">
    <location>
        <begin position="233"/>
        <end position="285"/>
    </location>
</feature>
<evidence type="ECO:0000313" key="5">
    <source>
        <dbReference type="Proteomes" id="UP000789405"/>
    </source>
</evidence>
<keyword evidence="2" id="KW-0902">Two-component regulatory system</keyword>
<reference evidence="4" key="1">
    <citation type="submission" date="2021-06" db="EMBL/GenBank/DDBJ databases">
        <authorList>
            <person name="Kallberg Y."/>
            <person name="Tangrot J."/>
            <person name="Rosling A."/>
        </authorList>
    </citation>
    <scope>NUCLEOTIDE SEQUENCE</scope>
    <source>
        <strain evidence="4">MA453B</strain>
    </source>
</reference>
<feature type="non-terminal residue" evidence="4">
    <location>
        <position position="445"/>
    </location>
</feature>
<sequence length="445" mass="48880">MTDVLVYVTDVLQNIHDGNLEYCKNLRYQGQPNAEVEQFNQVFGKLLERQIYLEKEVAYYKSLLNENDSIVIINDRVSTTSDEEPPQVPQVPTKTSAEIEISPNNYDALRNHIMSFPHKTADTFDSESDPETPPALEHDRLCLDCLNQCTNVALAVSTGDFKQRITCPYASGPMLTLKNAMNIMADKIDHVSVELIRNAREVGEEGKLGVQAETQNIEGDWKEMMVHLNMMASNHSEQVRDIAEVCTAVAHGDLSKKITVEVKGETLVLKNTINTMVDQLNSFASEVTRVAHEVGTEGKLGVQAQVQGVGGTWKLLTDNVNTMAANLTAQVRDIADVSKAVARGDLSKKITVDVKGEILDLKNTINTMVDQLQTFATEVTRVSLEVGTEGKLGGQANIKNVGGIWKDLTDNVNLMASNLTDQVRDIATVCKSVACGDLSKTITVD</sequence>
<dbReference type="PROSITE" id="PS50885">
    <property type="entry name" value="HAMP"/>
    <property type="match status" value="2"/>
</dbReference>
<name>A0A9N9IWL0_9GLOM</name>
<keyword evidence="1" id="KW-0597">Phosphoprotein</keyword>
<keyword evidence="5" id="KW-1185">Reference proteome</keyword>
<comment type="caution">
    <text evidence="4">The sequence shown here is derived from an EMBL/GenBank/DDBJ whole genome shotgun (WGS) entry which is preliminary data.</text>
</comment>
<protein>
    <submittedName>
        <fullName evidence="4">1795_t:CDS:1</fullName>
    </submittedName>
</protein>
<dbReference type="CDD" id="cd06225">
    <property type="entry name" value="HAMP"/>
    <property type="match status" value="2"/>
</dbReference>
<dbReference type="SMART" id="SM00304">
    <property type="entry name" value="HAMP"/>
    <property type="match status" value="3"/>
</dbReference>
<dbReference type="PANTHER" id="PTHR45339:SF1">
    <property type="entry name" value="HYBRID SIGNAL TRANSDUCTION HISTIDINE KINASE J"/>
    <property type="match status" value="1"/>
</dbReference>
<dbReference type="GO" id="GO:0000160">
    <property type="term" value="P:phosphorelay signal transduction system"/>
    <property type="evidence" value="ECO:0007669"/>
    <property type="project" value="UniProtKB-KW"/>
</dbReference>
<proteinExistence type="predicted"/>
<dbReference type="Pfam" id="PF18947">
    <property type="entry name" value="HAMP_2"/>
    <property type="match status" value="1"/>
</dbReference>
<dbReference type="EMBL" id="CAJVPY010015342">
    <property type="protein sequence ID" value="CAG8751374.1"/>
    <property type="molecule type" value="Genomic_DNA"/>
</dbReference>
<evidence type="ECO:0000256" key="1">
    <source>
        <dbReference type="ARBA" id="ARBA00022553"/>
    </source>
</evidence>
<dbReference type="FunFam" id="1.20.120.1530:FF:000002">
    <property type="entry name" value="Two-component osmosensing histidine kinase"/>
    <property type="match status" value="2"/>
</dbReference>
<dbReference type="AlphaFoldDB" id="A0A9N9IWL0"/>
<evidence type="ECO:0000259" key="3">
    <source>
        <dbReference type="PROSITE" id="PS50885"/>
    </source>
</evidence>
<dbReference type="OrthoDB" id="10266508at2759"/>
<accession>A0A9N9IWL0</accession>
<dbReference type="Proteomes" id="UP000789405">
    <property type="component" value="Unassembled WGS sequence"/>
</dbReference>
<evidence type="ECO:0000256" key="2">
    <source>
        <dbReference type="ARBA" id="ARBA00023012"/>
    </source>
</evidence>
<dbReference type="GO" id="GO:0016020">
    <property type="term" value="C:membrane"/>
    <property type="evidence" value="ECO:0007669"/>
    <property type="project" value="InterPro"/>
</dbReference>
<dbReference type="Gene3D" id="1.20.120.1530">
    <property type="match status" value="2"/>
</dbReference>
<dbReference type="PANTHER" id="PTHR45339">
    <property type="entry name" value="HYBRID SIGNAL TRANSDUCTION HISTIDINE KINASE J"/>
    <property type="match status" value="1"/>
</dbReference>